<accession>A0A5C6G1N6</accession>
<gene>
    <name evidence="2" type="ORF">ED733_003591</name>
</gene>
<dbReference type="EMBL" id="SBHS01000037">
    <property type="protein sequence ID" value="TWU71790.1"/>
    <property type="molecule type" value="Genomic_DNA"/>
</dbReference>
<sequence>MSLRHSSCMATETRKLLSCHPEKTDLEALQSTQDGCMVSFRNRGCRQRWLSEQINFVTVINVLYEKTSLEPKPRFHTDNRASAAQMMLKYPFNGQGLTTARSENSSHPELAARGHGADHSLLIRLDSLAALGPTLFCTADDNTTAGPVMTTHRTPRMNHLHVLAVLLAALVSHVASRSSFITPPPPGPAGNYQDNPTHKEGQQLEFQWISNLKRINLGMLQEYPTPRDGNGTAYYQSLLGTVTPGRPGIRHSKVEADKAAYQRDRKKQVSAGPSV</sequence>
<dbReference type="Proteomes" id="UP000317257">
    <property type="component" value="Unassembled WGS sequence"/>
</dbReference>
<evidence type="ECO:0000313" key="2">
    <source>
        <dbReference type="EMBL" id="TWU71790.1"/>
    </source>
</evidence>
<protein>
    <submittedName>
        <fullName evidence="2">Uncharacterized protein</fullName>
    </submittedName>
</protein>
<evidence type="ECO:0000313" key="3">
    <source>
        <dbReference type="Proteomes" id="UP000317257"/>
    </source>
</evidence>
<organism evidence="2 3">
    <name type="scientific">Metarhizium rileyi (strain RCEF 4871)</name>
    <name type="common">Nomuraea rileyi</name>
    <dbReference type="NCBI Taxonomy" id="1649241"/>
    <lineage>
        <taxon>Eukaryota</taxon>
        <taxon>Fungi</taxon>
        <taxon>Dikarya</taxon>
        <taxon>Ascomycota</taxon>
        <taxon>Pezizomycotina</taxon>
        <taxon>Sordariomycetes</taxon>
        <taxon>Hypocreomycetidae</taxon>
        <taxon>Hypocreales</taxon>
        <taxon>Clavicipitaceae</taxon>
        <taxon>Metarhizium</taxon>
    </lineage>
</organism>
<dbReference type="AlphaFoldDB" id="A0A5C6G1N6"/>
<reference evidence="3" key="1">
    <citation type="submission" date="2018-12" db="EMBL/GenBank/DDBJ databases">
        <title>The complete genome of Metarhizium rileyi, a key fungal pathogen of Lepidoptera.</title>
        <authorList>
            <person name="Binneck E."/>
            <person name="Lastra C.C.L."/>
            <person name="Sosa-Gomez D.R."/>
        </authorList>
    </citation>
    <scope>NUCLEOTIDE SEQUENCE [LARGE SCALE GENOMIC DNA]</scope>
    <source>
        <strain evidence="3">Cep018-CH2</strain>
    </source>
</reference>
<name>A0A5C6G1N6_METRR</name>
<feature type="compositionally biased region" description="Basic and acidic residues" evidence="1">
    <location>
        <begin position="252"/>
        <end position="263"/>
    </location>
</feature>
<evidence type="ECO:0000256" key="1">
    <source>
        <dbReference type="SAM" id="MobiDB-lite"/>
    </source>
</evidence>
<feature type="region of interest" description="Disordered" evidence="1">
    <location>
        <begin position="179"/>
        <end position="198"/>
    </location>
</feature>
<comment type="caution">
    <text evidence="2">The sequence shown here is derived from an EMBL/GenBank/DDBJ whole genome shotgun (WGS) entry which is preliminary data.</text>
</comment>
<proteinExistence type="predicted"/>
<feature type="region of interest" description="Disordered" evidence="1">
    <location>
        <begin position="245"/>
        <end position="275"/>
    </location>
</feature>